<dbReference type="SMART" id="SM01381">
    <property type="entry name" value="7TM_GPCR_Srsx"/>
    <property type="match status" value="1"/>
</dbReference>
<dbReference type="Pfam" id="PF00240">
    <property type="entry name" value="ubiquitin"/>
    <property type="match status" value="1"/>
</dbReference>
<dbReference type="PANTHER" id="PTHR24248:SF21">
    <property type="entry name" value="BETA-2 ADRENERGIC RECEPTOR"/>
    <property type="match status" value="1"/>
</dbReference>
<evidence type="ECO:0000256" key="3">
    <source>
        <dbReference type="ARBA" id="ARBA00022475"/>
    </source>
</evidence>
<dbReference type="Gene3D" id="2.60.40.10">
    <property type="entry name" value="Immunoglobulins"/>
    <property type="match status" value="2"/>
</dbReference>
<evidence type="ECO:0000256" key="14">
    <source>
        <dbReference type="RuleBase" id="RU000688"/>
    </source>
</evidence>
<evidence type="ECO:0000256" key="9">
    <source>
        <dbReference type="ARBA" id="ARBA00023157"/>
    </source>
</evidence>
<dbReference type="EMBL" id="VEVO01000008">
    <property type="protein sequence ID" value="KAF0038540.1"/>
    <property type="molecule type" value="Genomic_DNA"/>
</dbReference>
<feature type="transmembrane region" description="Helical" evidence="16">
    <location>
        <begin position="197"/>
        <end position="219"/>
    </location>
</feature>
<evidence type="ECO:0000259" key="17">
    <source>
        <dbReference type="PROSITE" id="PS50053"/>
    </source>
</evidence>
<dbReference type="InterPro" id="IPR013783">
    <property type="entry name" value="Ig-like_fold"/>
</dbReference>
<keyword evidence="3" id="KW-1003">Cell membrane</keyword>
<dbReference type="Gene3D" id="1.20.1070.10">
    <property type="entry name" value="Rhodopsin 7-helix transmembrane proteins"/>
    <property type="match status" value="1"/>
</dbReference>
<keyword evidence="11 14" id="KW-0807">Transducer</keyword>
<evidence type="ECO:0000256" key="8">
    <source>
        <dbReference type="ARBA" id="ARBA00023139"/>
    </source>
</evidence>
<name>A0A6A4T3E3_SCOMX</name>
<sequence>MESASTVSALANQSQHSNSSLSASSLAYTGLELVLLGVAMAVLVLAIVFGNVLVITAILRFQRLQTVTNLFIASLAVADLIMGMVVVPFGSSYILLERWQFGNFMCEFWTAADVLCVTASIETLCVIALDRYLAITLPLRYPMLVTRGRALAVILGVWAVASLISFLPIHLKLWVSGEEEAQQCLADMYCCDFNTNAAYAVSSSIVSFYLPLVVMIFLYTRVFQEAQKQLEKIRGRERHFYNLHCTAHLAYPDDSPAMNKLRAGTGAGEQAGADRLNMQTTGGMDTGKEEKGGENRAGTERVEGRYSATKRLKFCLKERKAVKTLGIIMGTFTLCWLPFFILNILMTFLHLGDIKLLFRLLNWLGYSNSAFNPLIYCRSPDFRFAFQEILCLRGKWGGWGAKRRWGWCRERECYPKPQGALTECYDELGNRYQLPVYCLCPPVNMIEERSDEPDGSDPDSAAADPSTGSASDPGSGGECQLRLRLSTGRDLRLAVRSTDTVGMMKRRLQSHEGVPAATQRWFFSGRPLTDRLRLDQLNISRDYVVQVFVLTGYTITHRYVTEAEKTDVNLTLGLNIILMTEMSALLLVVLYSALCCAYSHGQQENIEILMDNVLVLRVPHGRGGREYVSLTCGEAYQNQPVFWKKNGVGLNPALQGNQVRVLVEEMNGGNYTCHLGADGEYLNHTLILVQLDPDNRTVILEQKSPKEGHIHCSAPNYKGAFHCTWKRTESRPNAAVLLVKAQRHLENLSCELDADGSGVRCDDGSCPYKEEQHPISLIVYVHSFSRLEAYEKVFFMRDIVRPEKVSDLRSSEGNVFSWSYPGSWEIPCSYFGLQFQVKVVNNGQSCDSEEHIKQSITDVTKYEVSVKTKRYVFCVRAQDKHTNGPWSHWSHCM</sequence>
<feature type="domain" description="G-protein coupled receptors family 1 profile" evidence="18">
    <location>
        <begin position="50"/>
        <end position="376"/>
    </location>
</feature>
<feature type="transmembrane region" description="Helical" evidence="16">
    <location>
        <begin position="327"/>
        <end position="351"/>
    </location>
</feature>
<comment type="subcellular location">
    <subcellularLocation>
        <location evidence="1">Cell membrane</location>
        <topology evidence="1">Multi-pass membrane protein</topology>
    </subcellularLocation>
</comment>
<gene>
    <name evidence="19" type="ORF">F2P81_009024</name>
</gene>
<comment type="caution">
    <text evidence="19">The sequence shown here is derived from an EMBL/GenBank/DDBJ whole genome shotgun (WGS) entry which is preliminary data.</text>
</comment>
<evidence type="ECO:0000256" key="15">
    <source>
        <dbReference type="SAM" id="MobiDB-lite"/>
    </source>
</evidence>
<protein>
    <recommendedName>
        <fullName evidence="2">Beta-2 adrenergic receptor</fullName>
    </recommendedName>
    <alternativeName>
        <fullName evidence="13">Beta-2 adrenoreceptor</fullName>
    </alternativeName>
</protein>
<dbReference type="GO" id="GO:0004941">
    <property type="term" value="F:beta2-adrenergic receptor activity"/>
    <property type="evidence" value="ECO:0007669"/>
    <property type="project" value="TreeGrafter"/>
</dbReference>
<dbReference type="Pfam" id="PF16455">
    <property type="entry name" value="UBD"/>
    <property type="match status" value="1"/>
</dbReference>
<dbReference type="InterPro" id="IPR019482">
    <property type="entry name" value="IL-12_beta_cen-dom"/>
</dbReference>
<keyword evidence="12" id="KW-0449">Lipoprotein</keyword>
<feature type="transmembrane region" description="Helical" evidence="16">
    <location>
        <begin position="108"/>
        <end position="129"/>
    </location>
</feature>
<feature type="transmembrane region" description="Helical" evidence="16">
    <location>
        <begin position="71"/>
        <end position="96"/>
    </location>
</feature>
<dbReference type="Gene3D" id="3.10.20.90">
    <property type="entry name" value="Phosphatidylinositol 3-kinase Catalytic Subunit, Chain A, domain 1"/>
    <property type="match status" value="1"/>
</dbReference>
<keyword evidence="7 16" id="KW-0472">Membrane</keyword>
<dbReference type="SUPFAM" id="SSF49265">
    <property type="entry name" value="Fibronectin type III"/>
    <property type="match status" value="2"/>
</dbReference>
<dbReference type="InterPro" id="IPR000276">
    <property type="entry name" value="GPCR_Rhodpsn"/>
</dbReference>
<evidence type="ECO:0000256" key="13">
    <source>
        <dbReference type="ARBA" id="ARBA00030379"/>
    </source>
</evidence>
<evidence type="ECO:0000256" key="5">
    <source>
        <dbReference type="ARBA" id="ARBA00022989"/>
    </source>
</evidence>
<reference evidence="19 20" key="1">
    <citation type="submission" date="2019-06" db="EMBL/GenBank/DDBJ databases">
        <title>Draft genomes of female and male turbot (Scophthalmus maximus).</title>
        <authorList>
            <person name="Xu H."/>
            <person name="Xu X.-W."/>
            <person name="Shao C."/>
            <person name="Chen S."/>
        </authorList>
    </citation>
    <scope>NUCLEOTIDE SEQUENCE [LARGE SCALE GENOMIC DNA]</scope>
    <source>
        <strain evidence="19">Ysfricsl-2016a</strain>
        <tissue evidence="19">Blood</tissue>
    </source>
</reference>
<feature type="compositionally biased region" description="Basic and acidic residues" evidence="15">
    <location>
        <begin position="286"/>
        <end position="301"/>
    </location>
</feature>
<dbReference type="InterPro" id="IPR017452">
    <property type="entry name" value="GPCR_Rhodpsn_7TM"/>
</dbReference>
<keyword evidence="10 14" id="KW-0675">Receptor</keyword>
<evidence type="ECO:0000256" key="6">
    <source>
        <dbReference type="ARBA" id="ARBA00023040"/>
    </source>
</evidence>
<dbReference type="GO" id="GO:0002025">
    <property type="term" value="P:norepinephrine-epinephrine-mediated vasodilation involved in regulation of systemic arterial blood pressure"/>
    <property type="evidence" value="ECO:0007669"/>
    <property type="project" value="TreeGrafter"/>
</dbReference>
<feature type="compositionally biased region" description="Low complexity" evidence="15">
    <location>
        <begin position="458"/>
        <end position="473"/>
    </location>
</feature>
<dbReference type="SUPFAM" id="SSF81321">
    <property type="entry name" value="Family A G protein-coupled receptor-like"/>
    <property type="match status" value="1"/>
</dbReference>
<dbReference type="PROSITE" id="PS00237">
    <property type="entry name" value="G_PROTEIN_RECEP_F1_1"/>
    <property type="match status" value="1"/>
</dbReference>
<evidence type="ECO:0000313" key="20">
    <source>
        <dbReference type="Proteomes" id="UP000438429"/>
    </source>
</evidence>
<organism evidence="19 20">
    <name type="scientific">Scophthalmus maximus</name>
    <name type="common">Turbot</name>
    <name type="synonym">Psetta maxima</name>
    <dbReference type="NCBI Taxonomy" id="52904"/>
    <lineage>
        <taxon>Eukaryota</taxon>
        <taxon>Metazoa</taxon>
        <taxon>Chordata</taxon>
        <taxon>Craniata</taxon>
        <taxon>Vertebrata</taxon>
        <taxon>Euteleostomi</taxon>
        <taxon>Actinopterygii</taxon>
        <taxon>Neopterygii</taxon>
        <taxon>Teleostei</taxon>
        <taxon>Neoteleostei</taxon>
        <taxon>Acanthomorphata</taxon>
        <taxon>Carangaria</taxon>
        <taxon>Pleuronectiformes</taxon>
        <taxon>Pleuronectoidei</taxon>
        <taxon>Scophthalmidae</taxon>
        <taxon>Scophthalmus</taxon>
    </lineage>
</organism>
<evidence type="ECO:0000313" key="19">
    <source>
        <dbReference type="EMBL" id="KAF0038540.1"/>
    </source>
</evidence>
<dbReference type="PANTHER" id="PTHR24248">
    <property type="entry name" value="ADRENERGIC RECEPTOR-RELATED G-PROTEIN COUPLED RECEPTOR"/>
    <property type="match status" value="1"/>
</dbReference>
<evidence type="ECO:0000256" key="10">
    <source>
        <dbReference type="ARBA" id="ARBA00023170"/>
    </source>
</evidence>
<evidence type="ECO:0000256" key="4">
    <source>
        <dbReference type="ARBA" id="ARBA00022692"/>
    </source>
</evidence>
<evidence type="ECO:0000256" key="2">
    <source>
        <dbReference type="ARBA" id="ARBA00022188"/>
    </source>
</evidence>
<keyword evidence="5 16" id="KW-1133">Transmembrane helix</keyword>
<dbReference type="SUPFAM" id="SSF54236">
    <property type="entry name" value="Ubiquitin-like"/>
    <property type="match status" value="1"/>
</dbReference>
<evidence type="ECO:0000256" key="12">
    <source>
        <dbReference type="ARBA" id="ARBA00023288"/>
    </source>
</evidence>
<dbReference type="PROSITE" id="PS50262">
    <property type="entry name" value="G_PROTEIN_RECEP_F1_2"/>
    <property type="match status" value="1"/>
</dbReference>
<proteinExistence type="inferred from homology"/>
<evidence type="ECO:0000256" key="7">
    <source>
        <dbReference type="ARBA" id="ARBA00023136"/>
    </source>
</evidence>
<feature type="region of interest" description="Disordered" evidence="15">
    <location>
        <begin position="277"/>
        <end position="301"/>
    </location>
</feature>
<evidence type="ECO:0000256" key="1">
    <source>
        <dbReference type="ARBA" id="ARBA00004651"/>
    </source>
</evidence>
<accession>A0A6A4T3E3</accession>
<dbReference type="InterPro" id="IPR000626">
    <property type="entry name" value="Ubiquitin-like_dom"/>
</dbReference>
<feature type="domain" description="Ubiquitin-like" evidence="17">
    <location>
        <begin position="479"/>
        <end position="549"/>
    </location>
</feature>
<dbReference type="InterPro" id="IPR032752">
    <property type="entry name" value="DC-UbP/UBTD2_N"/>
</dbReference>
<dbReference type="GO" id="GO:0051380">
    <property type="term" value="F:norepinephrine binding"/>
    <property type="evidence" value="ECO:0007669"/>
    <property type="project" value="TreeGrafter"/>
</dbReference>
<dbReference type="Pfam" id="PF10420">
    <property type="entry name" value="IL12p40_C"/>
    <property type="match status" value="1"/>
</dbReference>
<dbReference type="GO" id="GO:0005886">
    <property type="term" value="C:plasma membrane"/>
    <property type="evidence" value="ECO:0007669"/>
    <property type="project" value="UniProtKB-SubCell"/>
</dbReference>
<dbReference type="InterPro" id="IPR036116">
    <property type="entry name" value="FN3_sf"/>
</dbReference>
<dbReference type="Proteomes" id="UP000438429">
    <property type="component" value="Unassembled WGS sequence"/>
</dbReference>
<evidence type="ECO:0000259" key="18">
    <source>
        <dbReference type="PROSITE" id="PS50262"/>
    </source>
</evidence>
<dbReference type="InterPro" id="IPR029071">
    <property type="entry name" value="Ubiquitin-like_domsf"/>
</dbReference>
<dbReference type="PRINTS" id="PR01103">
    <property type="entry name" value="ADRENERGICR"/>
</dbReference>
<evidence type="ECO:0000256" key="11">
    <source>
        <dbReference type="ARBA" id="ARBA00023224"/>
    </source>
</evidence>
<dbReference type="GO" id="GO:0043410">
    <property type="term" value="P:positive regulation of MAPK cascade"/>
    <property type="evidence" value="ECO:0007669"/>
    <property type="project" value="TreeGrafter"/>
</dbReference>
<keyword evidence="6 14" id="KW-0297">G-protein coupled receptor</keyword>
<comment type="similarity">
    <text evidence="14">Belongs to the G-protein coupled receptor 1 family.</text>
</comment>
<dbReference type="PROSITE" id="PS50053">
    <property type="entry name" value="UBIQUITIN_2"/>
    <property type="match status" value="1"/>
</dbReference>
<feature type="transmembrane region" description="Helical" evidence="16">
    <location>
        <begin position="33"/>
        <end position="59"/>
    </location>
</feature>
<dbReference type="GO" id="GO:0071880">
    <property type="term" value="P:adenylate cyclase-activating adrenergic receptor signaling pathway"/>
    <property type="evidence" value="ECO:0007669"/>
    <property type="project" value="TreeGrafter"/>
</dbReference>
<feature type="transmembrane region" description="Helical" evidence="16">
    <location>
        <begin position="150"/>
        <end position="171"/>
    </location>
</feature>
<feature type="region of interest" description="Disordered" evidence="15">
    <location>
        <begin position="448"/>
        <end position="479"/>
    </location>
</feature>
<dbReference type="Pfam" id="PF00001">
    <property type="entry name" value="7tm_1"/>
    <property type="match status" value="1"/>
</dbReference>
<dbReference type="AlphaFoldDB" id="A0A6A4T3E3"/>
<dbReference type="InterPro" id="IPR002233">
    <property type="entry name" value="ADR_fam"/>
</dbReference>
<keyword evidence="8" id="KW-0564">Palmitate</keyword>
<dbReference type="PRINTS" id="PR00237">
    <property type="entry name" value="GPCRRHODOPSN"/>
</dbReference>
<keyword evidence="9" id="KW-1015">Disulfide bond</keyword>
<keyword evidence="4 14" id="KW-0812">Transmembrane</keyword>
<evidence type="ECO:0000256" key="16">
    <source>
        <dbReference type="SAM" id="Phobius"/>
    </source>
</evidence>